<dbReference type="CDD" id="cd05483">
    <property type="entry name" value="retropepsin_like_bacteria"/>
    <property type="match status" value="1"/>
</dbReference>
<name>A0A1I1HV56_9FLAO</name>
<dbReference type="STRING" id="1334022.SAMN04487907_103190"/>
<evidence type="ECO:0000313" key="3">
    <source>
        <dbReference type="Proteomes" id="UP000199438"/>
    </source>
</evidence>
<dbReference type="OrthoDB" id="5580718at2"/>
<gene>
    <name evidence="2" type="ORF">SAMN04487907_103190</name>
</gene>
<dbReference type="GO" id="GO:0008233">
    <property type="term" value="F:peptidase activity"/>
    <property type="evidence" value="ECO:0007669"/>
    <property type="project" value="UniProtKB-KW"/>
</dbReference>
<dbReference type="EMBL" id="FOKV01000003">
    <property type="protein sequence ID" value="SFC27947.1"/>
    <property type="molecule type" value="Genomic_DNA"/>
</dbReference>
<dbReference type="SUPFAM" id="SSF50630">
    <property type="entry name" value="Acid proteases"/>
    <property type="match status" value="1"/>
</dbReference>
<dbReference type="GO" id="GO:0006508">
    <property type="term" value="P:proteolysis"/>
    <property type="evidence" value="ECO:0007669"/>
    <property type="project" value="UniProtKB-KW"/>
</dbReference>
<dbReference type="Gene3D" id="2.40.70.10">
    <property type="entry name" value="Acid Proteases"/>
    <property type="match status" value="1"/>
</dbReference>
<organism evidence="2 3">
    <name type="scientific">Zunongwangia mangrovi</name>
    <dbReference type="NCBI Taxonomy" id="1334022"/>
    <lineage>
        <taxon>Bacteria</taxon>
        <taxon>Pseudomonadati</taxon>
        <taxon>Bacteroidota</taxon>
        <taxon>Flavobacteriia</taxon>
        <taxon>Flavobacteriales</taxon>
        <taxon>Flavobacteriaceae</taxon>
        <taxon>Zunongwangia</taxon>
    </lineage>
</organism>
<protein>
    <submittedName>
        <fullName evidence="2">Aspartyl protease</fullName>
    </submittedName>
</protein>
<keyword evidence="2" id="KW-0378">Hydrolase</keyword>
<keyword evidence="1" id="KW-0732">Signal</keyword>
<dbReference type="InterPro" id="IPR021109">
    <property type="entry name" value="Peptidase_aspartic_dom_sf"/>
</dbReference>
<evidence type="ECO:0000256" key="1">
    <source>
        <dbReference type="SAM" id="SignalP"/>
    </source>
</evidence>
<feature type="signal peptide" evidence="1">
    <location>
        <begin position="1"/>
        <end position="20"/>
    </location>
</feature>
<accession>A0A1I1HV56</accession>
<keyword evidence="3" id="KW-1185">Reference proteome</keyword>
<keyword evidence="2" id="KW-0645">Protease</keyword>
<dbReference type="Pfam" id="PF13650">
    <property type="entry name" value="Asp_protease_2"/>
    <property type="match status" value="1"/>
</dbReference>
<dbReference type="AlphaFoldDB" id="A0A1I1HV56"/>
<sequence length="403" mass="46379">MNKTKLFLFFLLAVFQFSMAQNNKELKEWANQGQTKETDFFAEIPFHYVDHYIILDIEQNDKTYQFMFDTGAEASVIDPAVLEEFETISEGNADVFGPVINNGKVNYVSIKNIVIGGIHFENTGAIGMDMGFSEKVFAEKLDGIIGSSLIKKAVWQIDYKNKLLRVANNIDKFEIDENTEKINMHLKESGWGTENVALTIEDEEFQFAFDTGNGRRKFVANPEDLKKVLRNHKKSRLELNLKDQPTDYRFIANTVKIGDMILENQVIDAENEVGTSKLIGNRFLEDYLVTVDFKNHHLFLKKNRSTPNDEIAQFELIFKPNYQSKKLEVYKAEKDFNKKHKIEKGAVVQSINEKDLSGLTKEALLNFWQNEWLSLQKQNSLDLVLSQNGKKVNLKIHKIDINS</sequence>
<evidence type="ECO:0000313" key="2">
    <source>
        <dbReference type="EMBL" id="SFC27947.1"/>
    </source>
</evidence>
<dbReference type="Proteomes" id="UP000199438">
    <property type="component" value="Unassembled WGS sequence"/>
</dbReference>
<reference evidence="3" key="1">
    <citation type="submission" date="2016-10" db="EMBL/GenBank/DDBJ databases">
        <authorList>
            <person name="Varghese N."/>
            <person name="Submissions S."/>
        </authorList>
    </citation>
    <scope>NUCLEOTIDE SEQUENCE [LARGE SCALE GENOMIC DNA]</scope>
    <source>
        <strain evidence="3">DSM 24499</strain>
    </source>
</reference>
<dbReference type="InterPro" id="IPR034122">
    <property type="entry name" value="Retropepsin-like_bacterial"/>
</dbReference>
<proteinExistence type="predicted"/>
<feature type="chain" id="PRO_5011709877" evidence="1">
    <location>
        <begin position="21"/>
        <end position="403"/>
    </location>
</feature>